<dbReference type="OrthoDB" id="413313at2759"/>
<dbReference type="Proteomes" id="UP000225706">
    <property type="component" value="Unassembled WGS sequence"/>
</dbReference>
<dbReference type="PANTHER" id="PTHR10974:SF1">
    <property type="entry name" value="FI08016P-RELATED"/>
    <property type="match status" value="1"/>
</dbReference>
<proteinExistence type="predicted"/>
<dbReference type="Pfam" id="PF02995">
    <property type="entry name" value="DUF229"/>
    <property type="match status" value="1"/>
</dbReference>
<comment type="caution">
    <text evidence="1">The sequence shown here is derived from an EMBL/GenBank/DDBJ whole genome shotgun (WGS) entry which is preliminary data.</text>
</comment>
<dbReference type="InterPro" id="IPR017850">
    <property type="entry name" value="Alkaline_phosphatase_core_sf"/>
</dbReference>
<evidence type="ECO:0000313" key="2">
    <source>
        <dbReference type="Proteomes" id="UP000225706"/>
    </source>
</evidence>
<protein>
    <submittedName>
        <fullName evidence="1">Uncharacterized protein</fullName>
    </submittedName>
</protein>
<dbReference type="SUPFAM" id="SSF53649">
    <property type="entry name" value="Alkaline phosphatase-like"/>
    <property type="match status" value="1"/>
</dbReference>
<gene>
    <name evidence="1" type="ORF">AWC38_SpisGene10906</name>
</gene>
<dbReference type="PANTHER" id="PTHR10974">
    <property type="entry name" value="FI08016P-RELATED"/>
    <property type="match status" value="1"/>
</dbReference>
<dbReference type="CDD" id="cd16021">
    <property type="entry name" value="ALP_like"/>
    <property type="match status" value="1"/>
</dbReference>
<dbReference type="GO" id="GO:0005615">
    <property type="term" value="C:extracellular space"/>
    <property type="evidence" value="ECO:0007669"/>
    <property type="project" value="TreeGrafter"/>
</dbReference>
<dbReference type="InterPro" id="IPR004245">
    <property type="entry name" value="DUF229"/>
</dbReference>
<dbReference type="Gene3D" id="3.40.720.10">
    <property type="entry name" value="Alkaline Phosphatase, subunit A"/>
    <property type="match status" value="1"/>
</dbReference>
<reference evidence="2" key="1">
    <citation type="journal article" date="2017" name="bioRxiv">
        <title>Comparative analysis of the genomes of Stylophora pistillata and Acropora digitifera provides evidence for extensive differences between species of corals.</title>
        <authorList>
            <person name="Voolstra C.R."/>
            <person name="Li Y."/>
            <person name="Liew Y.J."/>
            <person name="Baumgarten S."/>
            <person name="Zoccola D."/>
            <person name="Flot J.-F."/>
            <person name="Tambutte S."/>
            <person name="Allemand D."/>
            <person name="Aranda M."/>
        </authorList>
    </citation>
    <scope>NUCLEOTIDE SEQUENCE [LARGE SCALE GENOMIC DNA]</scope>
</reference>
<dbReference type="AlphaFoldDB" id="A0A2B4S7F6"/>
<sequence length="551" mass="63356">MKKRAVTRRGTRGRDKQTTADFCAEFVKYSFRRSRDLEKGTFVGKATVKTDFVRVDVGRTWGRTQTDMLMQVSPKEEVLTRPLKPGGIPLDVALIMLDSVSNAQFRRKMPHTLEYLNEQPTTVFLQGETIVGDGTTAQLSAILTGIPEKEQPEARKSEPNAESVDKWRWIFKDFKEKGYATLFTEDAAKFGMFTYRLLGFKEPPSDHYGRPFWLEAMKVRDKYCQGSQAVHNISLEYLLSFYREYKDKRKFSLLAMDLCHDDQSALGYADEDLKSFIKKFDEESFSTNTLLIIFGDHGARFAAQRKTIQGKLEERLPFLSLTFPKWFKEKYPDLYNNLIHNSKVLTTPFDVYATLRHILSYPSYPSGITTGQSLFNRIDKENRTCENAGVEEHWCPCLNFEEISTDDPLIEKSAELIISHINSLMFQKHSGLGKLCHELVLKEITHAYRDMPSGKLQFFKKTHRDEKCDSCGLSYGDKSVNTLAKNTMYHLQLATSPNDAFYEATVKMKGGEPSLIGDISRINAYGDQPHCIMDRVPLLRKYCYCLRQRSR</sequence>
<accession>A0A2B4S7F6</accession>
<name>A0A2B4S7F6_STYPI</name>
<organism evidence="1 2">
    <name type="scientific">Stylophora pistillata</name>
    <name type="common">Smooth cauliflower coral</name>
    <dbReference type="NCBI Taxonomy" id="50429"/>
    <lineage>
        <taxon>Eukaryota</taxon>
        <taxon>Metazoa</taxon>
        <taxon>Cnidaria</taxon>
        <taxon>Anthozoa</taxon>
        <taxon>Hexacorallia</taxon>
        <taxon>Scleractinia</taxon>
        <taxon>Astrocoeniina</taxon>
        <taxon>Pocilloporidae</taxon>
        <taxon>Stylophora</taxon>
    </lineage>
</organism>
<keyword evidence="2" id="KW-1185">Reference proteome</keyword>
<dbReference type="FunFam" id="3.40.720.10:FF:000017">
    <property type="entry name" value="Predicted protein"/>
    <property type="match status" value="1"/>
</dbReference>
<dbReference type="STRING" id="50429.A0A2B4S7F6"/>
<dbReference type="EMBL" id="LSMT01000175">
    <property type="protein sequence ID" value="PFX24498.1"/>
    <property type="molecule type" value="Genomic_DNA"/>
</dbReference>
<evidence type="ECO:0000313" key="1">
    <source>
        <dbReference type="EMBL" id="PFX24498.1"/>
    </source>
</evidence>